<evidence type="ECO:0000313" key="1">
    <source>
        <dbReference type="EMBL" id="KAA6403200.1"/>
    </source>
</evidence>
<name>A0A5J4X7I0_9EUKA</name>
<accession>A0A5J4X7I0</accession>
<organism evidence="1 2">
    <name type="scientific">Streblomastix strix</name>
    <dbReference type="NCBI Taxonomy" id="222440"/>
    <lineage>
        <taxon>Eukaryota</taxon>
        <taxon>Metamonada</taxon>
        <taxon>Preaxostyla</taxon>
        <taxon>Oxymonadida</taxon>
        <taxon>Streblomastigidae</taxon>
        <taxon>Streblomastix</taxon>
    </lineage>
</organism>
<dbReference type="Proteomes" id="UP000324800">
    <property type="component" value="Unassembled WGS sequence"/>
</dbReference>
<sequence length="122" mass="14519">MNRTLRQKKRRNVKRLGRTTSLKANMKERIKQVLKMIRLKNVSELKCELRSKLSEISLRKAMCEMVNEFDSEKRPFYLSAKRKDARVEFAEEQILKFPNFAVGIQVSEKKFNLDRPDGMLKR</sequence>
<proteinExistence type="predicted"/>
<gene>
    <name evidence="1" type="ORF">EZS28_001277</name>
</gene>
<evidence type="ECO:0000313" key="2">
    <source>
        <dbReference type="Proteomes" id="UP000324800"/>
    </source>
</evidence>
<dbReference type="EMBL" id="SNRW01000128">
    <property type="protein sequence ID" value="KAA6403200.1"/>
    <property type="molecule type" value="Genomic_DNA"/>
</dbReference>
<reference evidence="1 2" key="1">
    <citation type="submission" date="2019-03" db="EMBL/GenBank/DDBJ databases">
        <title>Single cell metagenomics reveals metabolic interactions within the superorganism composed of flagellate Streblomastix strix and complex community of Bacteroidetes bacteria on its surface.</title>
        <authorList>
            <person name="Treitli S.C."/>
            <person name="Kolisko M."/>
            <person name="Husnik F."/>
            <person name="Keeling P."/>
            <person name="Hampl V."/>
        </authorList>
    </citation>
    <scope>NUCLEOTIDE SEQUENCE [LARGE SCALE GENOMIC DNA]</scope>
    <source>
        <strain evidence="1">ST1C</strain>
    </source>
</reference>
<dbReference type="AlphaFoldDB" id="A0A5J4X7I0"/>
<comment type="caution">
    <text evidence="1">The sequence shown here is derived from an EMBL/GenBank/DDBJ whole genome shotgun (WGS) entry which is preliminary data.</text>
</comment>
<protein>
    <submittedName>
        <fullName evidence="1">Uncharacterized protein</fullName>
    </submittedName>
</protein>